<evidence type="ECO:0000259" key="10">
    <source>
        <dbReference type="PROSITE" id="PS50893"/>
    </source>
</evidence>
<evidence type="ECO:0000256" key="7">
    <source>
        <dbReference type="ARBA" id="ARBA00022989"/>
    </source>
</evidence>
<dbReference type="PANTHER" id="PTHR48041:SF118">
    <property type="entry name" value="ATP-BINDING CASSETTE TRANSPORTER (ABC TRANSPORTER) FAMILY G MEMBER 16"/>
    <property type="match status" value="1"/>
</dbReference>
<dbReference type="PROSITE" id="PS50893">
    <property type="entry name" value="ABC_TRANSPORTER_2"/>
    <property type="match status" value="1"/>
</dbReference>
<dbReference type="GO" id="GO:0005524">
    <property type="term" value="F:ATP binding"/>
    <property type="evidence" value="ECO:0007669"/>
    <property type="project" value="UniProtKB-KW"/>
</dbReference>
<dbReference type="InterPro" id="IPR017871">
    <property type="entry name" value="ABC_transporter-like_CS"/>
</dbReference>
<keyword evidence="8 9" id="KW-0472">Membrane</keyword>
<comment type="subcellular location">
    <subcellularLocation>
        <location evidence="1">Membrane</location>
        <topology evidence="1">Multi-pass membrane protein</topology>
    </subcellularLocation>
</comment>
<name>A0A1B6IJC3_9HEMI</name>
<dbReference type="InterPro" id="IPR003593">
    <property type="entry name" value="AAA+_ATPase"/>
</dbReference>
<dbReference type="GO" id="GO:0005886">
    <property type="term" value="C:plasma membrane"/>
    <property type="evidence" value="ECO:0007669"/>
    <property type="project" value="TreeGrafter"/>
</dbReference>
<evidence type="ECO:0000313" key="12">
    <source>
        <dbReference type="EMBL" id="JAT04164.1"/>
    </source>
</evidence>
<feature type="transmembrane region" description="Helical" evidence="9">
    <location>
        <begin position="436"/>
        <end position="461"/>
    </location>
</feature>
<proteinExistence type="inferred from homology"/>
<evidence type="ECO:0000256" key="5">
    <source>
        <dbReference type="ARBA" id="ARBA00022741"/>
    </source>
</evidence>
<dbReference type="SMART" id="SM00382">
    <property type="entry name" value="AAA"/>
    <property type="match status" value="1"/>
</dbReference>
<evidence type="ECO:0000313" key="11">
    <source>
        <dbReference type="EMBL" id="JAS87014.1"/>
    </source>
</evidence>
<dbReference type="SUPFAM" id="SSF52540">
    <property type="entry name" value="P-loop containing nucleoside triphosphate hydrolases"/>
    <property type="match status" value="1"/>
</dbReference>
<accession>A0A1B6IJC3</accession>
<dbReference type="InterPro" id="IPR050352">
    <property type="entry name" value="ABCG_transporters"/>
</dbReference>
<dbReference type="EMBL" id="GECU01003543">
    <property type="protein sequence ID" value="JAT04164.1"/>
    <property type="molecule type" value="Transcribed_RNA"/>
</dbReference>
<feature type="transmembrane region" description="Helical" evidence="9">
    <location>
        <begin position="395"/>
        <end position="416"/>
    </location>
</feature>
<keyword evidence="6" id="KW-0067">ATP-binding</keyword>
<dbReference type="InterPro" id="IPR027417">
    <property type="entry name" value="P-loop_NTPase"/>
</dbReference>
<dbReference type="GO" id="GO:0140359">
    <property type="term" value="F:ABC-type transporter activity"/>
    <property type="evidence" value="ECO:0007669"/>
    <property type="project" value="InterPro"/>
</dbReference>
<evidence type="ECO:0000256" key="3">
    <source>
        <dbReference type="ARBA" id="ARBA00022448"/>
    </source>
</evidence>
<sequence length="617" mass="69263">MANCARHTQGLNVEFTDLTYKVNKKTILDGVSGRFRSGHLSAVMGPSGAGKTSLLNILSGFISPLCLEGTITVGGEPRNLSKMRQQSCYITQEFTMLDYLTVRETLHIASCLKLPATISNQKKHIVVEEVASTLGLVGVLDSYVHSLSGGEKKRVSIGLELVTNPPIMFCDEPTSGLDSFSSFQVMTHLQSLAMGGRTIIVVIHSPSSRLLELIDDLFMLAEGRCIYNGTLKDLLPTLEAIGLQCPQYYNRADFALEVACKERGDHIKELVAMSTQKHNKRAGSFYEDILPTCNDKPSATEQSSMLTNGRDGLVTINLKEGAEINIELQKMKTNPYAVSRFTQLCILFRRSTICNIRDLRLAFLRLAAHILVALLLGVVYYDFGNDGAKVSSNFSCIFFIVLFHFYGTAMHTVLTFPMEANVIVREHFNNWYALSMYYLAKVLGDLPFMIFCPVLFLSITYYLTGQLLVWDRFLMFLLISIVLTILAQTIGCAFGVVFQPQLAIFLVASCTMPMFLISGFFIHLNDLSPYMKWLSYFSIFRYSLEAAAITVFGLDRKMLGCSEDYCHFRRPKKFLEEMGLENGSYWVNVAVLCFAVVISQIALYFMLRWKISRGKIR</sequence>
<feature type="transmembrane region" description="Helical" evidence="9">
    <location>
        <begin position="502"/>
        <end position="522"/>
    </location>
</feature>
<dbReference type="Pfam" id="PF01061">
    <property type="entry name" value="ABC2_membrane"/>
    <property type="match status" value="1"/>
</dbReference>
<evidence type="ECO:0000256" key="1">
    <source>
        <dbReference type="ARBA" id="ARBA00004141"/>
    </source>
</evidence>
<organism evidence="11">
    <name type="scientific">Homalodisca liturata</name>
    <dbReference type="NCBI Taxonomy" id="320908"/>
    <lineage>
        <taxon>Eukaryota</taxon>
        <taxon>Metazoa</taxon>
        <taxon>Ecdysozoa</taxon>
        <taxon>Arthropoda</taxon>
        <taxon>Hexapoda</taxon>
        <taxon>Insecta</taxon>
        <taxon>Pterygota</taxon>
        <taxon>Neoptera</taxon>
        <taxon>Paraneoptera</taxon>
        <taxon>Hemiptera</taxon>
        <taxon>Auchenorrhyncha</taxon>
        <taxon>Membracoidea</taxon>
        <taxon>Cicadellidae</taxon>
        <taxon>Cicadellinae</taxon>
        <taxon>Proconiini</taxon>
        <taxon>Homalodisca</taxon>
    </lineage>
</organism>
<keyword evidence="4 9" id="KW-0812">Transmembrane</keyword>
<keyword evidence="3" id="KW-0813">Transport</keyword>
<evidence type="ECO:0000256" key="2">
    <source>
        <dbReference type="ARBA" id="ARBA00005814"/>
    </source>
</evidence>
<feature type="transmembrane region" description="Helical" evidence="9">
    <location>
        <begin position="362"/>
        <end position="383"/>
    </location>
</feature>
<dbReference type="Gene3D" id="3.40.50.300">
    <property type="entry name" value="P-loop containing nucleotide triphosphate hydrolases"/>
    <property type="match status" value="1"/>
</dbReference>
<feature type="transmembrane region" description="Helical" evidence="9">
    <location>
        <begin position="473"/>
        <end position="496"/>
    </location>
</feature>
<reference evidence="11" key="1">
    <citation type="submission" date="2015-11" db="EMBL/GenBank/DDBJ databases">
        <title>De novo transcriptome assembly of four potential Pierce s Disease insect vectors from Arizona vineyards.</title>
        <authorList>
            <person name="Tassone E.E."/>
        </authorList>
    </citation>
    <scope>NUCLEOTIDE SEQUENCE</scope>
</reference>
<evidence type="ECO:0000256" key="4">
    <source>
        <dbReference type="ARBA" id="ARBA00022692"/>
    </source>
</evidence>
<dbReference type="FunFam" id="3.40.50.300:FF:001077">
    <property type="entry name" value="Uncharacterized protein, isoform A"/>
    <property type="match status" value="1"/>
</dbReference>
<evidence type="ECO:0000256" key="6">
    <source>
        <dbReference type="ARBA" id="ARBA00022840"/>
    </source>
</evidence>
<dbReference type="PROSITE" id="PS00211">
    <property type="entry name" value="ABC_TRANSPORTER_1"/>
    <property type="match status" value="1"/>
</dbReference>
<dbReference type="EMBL" id="GECU01020692">
    <property type="protein sequence ID" value="JAS87014.1"/>
    <property type="molecule type" value="Transcribed_RNA"/>
</dbReference>
<dbReference type="AlphaFoldDB" id="A0A1B6IJC3"/>
<dbReference type="GO" id="GO:0016887">
    <property type="term" value="F:ATP hydrolysis activity"/>
    <property type="evidence" value="ECO:0007669"/>
    <property type="project" value="InterPro"/>
</dbReference>
<comment type="similarity">
    <text evidence="2">Belongs to the ABC transporter superfamily. ABCG family. Eye pigment precursor importer (TC 3.A.1.204) subfamily.</text>
</comment>
<dbReference type="CDD" id="cd03213">
    <property type="entry name" value="ABCG_EPDR"/>
    <property type="match status" value="1"/>
</dbReference>
<keyword evidence="5" id="KW-0547">Nucleotide-binding</keyword>
<evidence type="ECO:0000256" key="8">
    <source>
        <dbReference type="ARBA" id="ARBA00023136"/>
    </source>
</evidence>
<dbReference type="InterPro" id="IPR003439">
    <property type="entry name" value="ABC_transporter-like_ATP-bd"/>
</dbReference>
<feature type="domain" description="ABC transporter" evidence="10">
    <location>
        <begin position="13"/>
        <end position="247"/>
    </location>
</feature>
<keyword evidence="7 9" id="KW-1133">Transmembrane helix</keyword>
<protein>
    <recommendedName>
        <fullName evidence="10">ABC transporter domain-containing protein</fullName>
    </recommendedName>
</protein>
<dbReference type="InterPro" id="IPR013525">
    <property type="entry name" value="ABC2_TM"/>
</dbReference>
<feature type="transmembrane region" description="Helical" evidence="9">
    <location>
        <begin position="585"/>
        <end position="607"/>
    </location>
</feature>
<gene>
    <name evidence="11" type="ORF">g.44973</name>
    <name evidence="12" type="ORF">g.44976</name>
</gene>
<dbReference type="Pfam" id="PF00005">
    <property type="entry name" value="ABC_tran"/>
    <property type="match status" value="1"/>
</dbReference>
<dbReference type="PANTHER" id="PTHR48041">
    <property type="entry name" value="ABC TRANSPORTER G FAMILY MEMBER 28"/>
    <property type="match status" value="1"/>
</dbReference>
<evidence type="ECO:0000256" key="9">
    <source>
        <dbReference type="SAM" id="Phobius"/>
    </source>
</evidence>